<name>A0A8J2PS48_9HEXA</name>
<sequence>MYTHFISVLFCVLFLIKNGLAREWRNPSEDLILIGNTSTKEIYMTEAVIADFPTALRHVCKNIFNGLELIAVESEDELKLIDDWFTAQNKNVSSGDVIWTSGFQFGDSALIWATGGKNFDLINSVTTYPNPAAAVSPEYSWYGCLGLFQNCNRPPGSSPGCYPLRAEFIYEDCRRERRVICQKRI</sequence>
<keyword evidence="3" id="KW-1185">Reference proteome</keyword>
<organism evidence="2 3">
    <name type="scientific">Allacma fusca</name>
    <dbReference type="NCBI Taxonomy" id="39272"/>
    <lineage>
        <taxon>Eukaryota</taxon>
        <taxon>Metazoa</taxon>
        <taxon>Ecdysozoa</taxon>
        <taxon>Arthropoda</taxon>
        <taxon>Hexapoda</taxon>
        <taxon>Collembola</taxon>
        <taxon>Symphypleona</taxon>
        <taxon>Sminthuridae</taxon>
        <taxon>Allacma</taxon>
    </lineage>
</organism>
<dbReference type="AlphaFoldDB" id="A0A8J2PS48"/>
<reference evidence="2" key="1">
    <citation type="submission" date="2021-06" db="EMBL/GenBank/DDBJ databases">
        <authorList>
            <person name="Hodson N. C."/>
            <person name="Mongue J. A."/>
            <person name="Jaron S. K."/>
        </authorList>
    </citation>
    <scope>NUCLEOTIDE SEQUENCE</scope>
</reference>
<feature type="signal peptide" evidence="1">
    <location>
        <begin position="1"/>
        <end position="21"/>
    </location>
</feature>
<feature type="chain" id="PRO_5035188277" evidence="1">
    <location>
        <begin position="22"/>
        <end position="185"/>
    </location>
</feature>
<evidence type="ECO:0000313" key="2">
    <source>
        <dbReference type="EMBL" id="CAG7821399.1"/>
    </source>
</evidence>
<proteinExistence type="predicted"/>
<gene>
    <name evidence="2" type="ORF">AFUS01_LOCUS31741</name>
</gene>
<dbReference type="Proteomes" id="UP000708208">
    <property type="component" value="Unassembled WGS sequence"/>
</dbReference>
<evidence type="ECO:0000313" key="3">
    <source>
        <dbReference type="Proteomes" id="UP000708208"/>
    </source>
</evidence>
<dbReference type="EMBL" id="CAJVCH010509751">
    <property type="protein sequence ID" value="CAG7821399.1"/>
    <property type="molecule type" value="Genomic_DNA"/>
</dbReference>
<accession>A0A8J2PS48</accession>
<comment type="caution">
    <text evidence="2">The sequence shown here is derived from an EMBL/GenBank/DDBJ whole genome shotgun (WGS) entry which is preliminary data.</text>
</comment>
<keyword evidence="1" id="KW-0732">Signal</keyword>
<protein>
    <submittedName>
        <fullName evidence="2">Uncharacterized protein</fullName>
    </submittedName>
</protein>
<dbReference type="OrthoDB" id="8284484at2759"/>
<evidence type="ECO:0000256" key="1">
    <source>
        <dbReference type="SAM" id="SignalP"/>
    </source>
</evidence>